<reference evidence="2" key="1">
    <citation type="submission" date="2021-02" db="EMBL/GenBank/DDBJ databases">
        <authorList>
            <person name="Nowell W R."/>
        </authorList>
    </citation>
    <scope>NUCLEOTIDE SEQUENCE</scope>
</reference>
<dbReference type="SUPFAM" id="SSF48452">
    <property type="entry name" value="TPR-like"/>
    <property type="match status" value="1"/>
</dbReference>
<protein>
    <recommendedName>
        <fullName evidence="4">Tetratricopeptide repeat protein</fullName>
    </recommendedName>
</protein>
<proteinExistence type="predicted"/>
<dbReference type="Pfam" id="PF13424">
    <property type="entry name" value="TPR_12"/>
    <property type="match status" value="1"/>
</dbReference>
<dbReference type="EMBL" id="CAJNOE010002198">
    <property type="protein sequence ID" value="CAF1472552.1"/>
    <property type="molecule type" value="Genomic_DNA"/>
</dbReference>
<dbReference type="SMART" id="SM00028">
    <property type="entry name" value="TPR"/>
    <property type="match status" value="1"/>
</dbReference>
<dbReference type="Proteomes" id="UP000663860">
    <property type="component" value="Unassembled WGS sequence"/>
</dbReference>
<dbReference type="Gene3D" id="1.25.40.10">
    <property type="entry name" value="Tetratricopeptide repeat domain"/>
    <property type="match status" value="1"/>
</dbReference>
<evidence type="ECO:0008006" key="4">
    <source>
        <dbReference type="Google" id="ProtNLM"/>
    </source>
</evidence>
<dbReference type="InterPro" id="IPR019734">
    <property type="entry name" value="TPR_rpt"/>
</dbReference>
<dbReference type="AlphaFoldDB" id="A0A815R6E0"/>
<dbReference type="PROSITE" id="PS50005">
    <property type="entry name" value="TPR"/>
    <property type="match status" value="1"/>
</dbReference>
<evidence type="ECO:0000256" key="1">
    <source>
        <dbReference type="PROSITE-ProRule" id="PRU00339"/>
    </source>
</evidence>
<sequence>MSGSESYQNAAASSDEYKKAISYHQLGLNYCNQGDYENAIQYYEQGLEILQKVLPS</sequence>
<keyword evidence="1" id="KW-0802">TPR repeat</keyword>
<dbReference type="InterPro" id="IPR011990">
    <property type="entry name" value="TPR-like_helical_dom_sf"/>
</dbReference>
<evidence type="ECO:0000313" key="2">
    <source>
        <dbReference type="EMBL" id="CAF1472552.1"/>
    </source>
</evidence>
<gene>
    <name evidence="2" type="ORF">IZO911_LOCUS43540</name>
</gene>
<comment type="caution">
    <text evidence="2">The sequence shown here is derived from an EMBL/GenBank/DDBJ whole genome shotgun (WGS) entry which is preliminary data.</text>
</comment>
<name>A0A815R6E0_9BILA</name>
<organism evidence="2 3">
    <name type="scientific">Adineta steineri</name>
    <dbReference type="NCBI Taxonomy" id="433720"/>
    <lineage>
        <taxon>Eukaryota</taxon>
        <taxon>Metazoa</taxon>
        <taxon>Spiralia</taxon>
        <taxon>Gnathifera</taxon>
        <taxon>Rotifera</taxon>
        <taxon>Eurotatoria</taxon>
        <taxon>Bdelloidea</taxon>
        <taxon>Adinetida</taxon>
        <taxon>Adinetidae</taxon>
        <taxon>Adineta</taxon>
    </lineage>
</organism>
<feature type="non-terminal residue" evidence="2">
    <location>
        <position position="56"/>
    </location>
</feature>
<accession>A0A815R6E0</accession>
<dbReference type="PROSITE" id="PS50293">
    <property type="entry name" value="TPR_REGION"/>
    <property type="match status" value="1"/>
</dbReference>
<feature type="repeat" description="TPR" evidence="1">
    <location>
        <begin position="20"/>
        <end position="53"/>
    </location>
</feature>
<evidence type="ECO:0000313" key="3">
    <source>
        <dbReference type="Proteomes" id="UP000663860"/>
    </source>
</evidence>